<protein>
    <submittedName>
        <fullName evidence="1">Uncharacterized protein</fullName>
    </submittedName>
</protein>
<dbReference type="SUPFAM" id="SSF55008">
    <property type="entry name" value="HMA, heavy metal-associated domain"/>
    <property type="match status" value="1"/>
</dbReference>
<reference evidence="1 2" key="1">
    <citation type="journal article" date="2018" name="Science">
        <title>The opium poppy genome and morphinan production.</title>
        <authorList>
            <person name="Guo L."/>
            <person name="Winzer T."/>
            <person name="Yang X."/>
            <person name="Li Y."/>
            <person name="Ning Z."/>
            <person name="He Z."/>
            <person name="Teodor R."/>
            <person name="Lu Y."/>
            <person name="Bowser T.A."/>
            <person name="Graham I.A."/>
            <person name="Ye K."/>
        </authorList>
    </citation>
    <scope>NUCLEOTIDE SEQUENCE [LARGE SCALE GENOMIC DNA]</scope>
    <source>
        <strain evidence="2">cv. HN1</strain>
        <tissue evidence="1">Leaves</tissue>
    </source>
</reference>
<name>A0A4Y7J722_PAPSO</name>
<gene>
    <name evidence="1" type="ORF">C5167_014580</name>
</gene>
<dbReference type="STRING" id="3469.A0A4Y7J722"/>
<keyword evidence="2" id="KW-1185">Reference proteome</keyword>
<dbReference type="Gene3D" id="3.30.70.100">
    <property type="match status" value="1"/>
</dbReference>
<dbReference type="EMBL" id="CM010717">
    <property type="protein sequence ID" value="RZC55731.1"/>
    <property type="molecule type" value="Genomic_DNA"/>
</dbReference>
<accession>A0A4Y7J722</accession>
<dbReference type="InterPro" id="IPR036163">
    <property type="entry name" value="HMA_dom_sf"/>
</dbReference>
<dbReference type="AlphaFoldDB" id="A0A4Y7J722"/>
<dbReference type="Proteomes" id="UP000316621">
    <property type="component" value="Chromosome 3"/>
</dbReference>
<dbReference type="Gramene" id="RZC55731">
    <property type="protein sequence ID" value="RZC55731"/>
    <property type="gene ID" value="C5167_014580"/>
</dbReference>
<dbReference type="GO" id="GO:0046872">
    <property type="term" value="F:metal ion binding"/>
    <property type="evidence" value="ECO:0007669"/>
    <property type="project" value="InterPro"/>
</dbReference>
<evidence type="ECO:0000313" key="1">
    <source>
        <dbReference type="EMBL" id="RZC55731.1"/>
    </source>
</evidence>
<evidence type="ECO:0000313" key="2">
    <source>
        <dbReference type="Proteomes" id="UP000316621"/>
    </source>
</evidence>
<sequence>MDRVISQREEPKFLKNDDAGIINMLPSNPMFVTEDGSVCSLGIESTRQGLHGVKRATIALATEIAEVEFHPSLVILSQLLESSEDMGFEVSVISSDENTTNFFISNSRIHSEKKNC</sequence>
<proteinExistence type="predicted"/>
<organism evidence="1 2">
    <name type="scientific">Papaver somniferum</name>
    <name type="common">Opium poppy</name>
    <dbReference type="NCBI Taxonomy" id="3469"/>
    <lineage>
        <taxon>Eukaryota</taxon>
        <taxon>Viridiplantae</taxon>
        <taxon>Streptophyta</taxon>
        <taxon>Embryophyta</taxon>
        <taxon>Tracheophyta</taxon>
        <taxon>Spermatophyta</taxon>
        <taxon>Magnoliopsida</taxon>
        <taxon>Ranunculales</taxon>
        <taxon>Papaveraceae</taxon>
        <taxon>Papaveroideae</taxon>
        <taxon>Papaver</taxon>
    </lineage>
</organism>